<keyword evidence="4" id="KW-0472">Membrane</keyword>
<evidence type="ECO:0000313" key="6">
    <source>
        <dbReference type="Proteomes" id="UP000290921"/>
    </source>
</evidence>
<dbReference type="GO" id="GO:0005886">
    <property type="term" value="C:plasma membrane"/>
    <property type="evidence" value="ECO:0007669"/>
    <property type="project" value="TreeGrafter"/>
</dbReference>
<evidence type="ECO:0000256" key="1">
    <source>
        <dbReference type="ARBA" id="ARBA00010199"/>
    </source>
</evidence>
<proteinExistence type="inferred from homology"/>
<comment type="similarity">
    <text evidence="1">Belongs to the multi antimicrobial extrusion (MATE) (TC 2.A.66.1) family.</text>
</comment>
<dbReference type="InterPro" id="IPR050222">
    <property type="entry name" value="MATE_MdtK"/>
</dbReference>
<dbReference type="RefSeq" id="WP_129029591.1">
    <property type="nucleotide sequence ID" value="NZ_AP026806.1"/>
</dbReference>
<name>A0A4Q0VG38_CLOTA</name>
<protein>
    <recommendedName>
        <fullName evidence="3">Multidrug-efflux transporter</fullName>
    </recommendedName>
</protein>
<dbReference type="PANTHER" id="PTHR43298:SF2">
    <property type="entry name" value="FMN_FAD EXPORTER YEEO-RELATED"/>
    <property type="match status" value="1"/>
</dbReference>
<evidence type="ECO:0000256" key="2">
    <source>
        <dbReference type="ARBA" id="ARBA00022448"/>
    </source>
</evidence>
<evidence type="ECO:0000256" key="3">
    <source>
        <dbReference type="ARBA" id="ARBA00031636"/>
    </source>
</evidence>
<keyword evidence="4" id="KW-1133">Transmembrane helix</keyword>
<keyword evidence="4" id="KW-0812">Transmembrane</keyword>
<keyword evidence="2" id="KW-0813">Transport</keyword>
<dbReference type="PANTHER" id="PTHR43298">
    <property type="entry name" value="MULTIDRUG RESISTANCE PROTEIN NORM-RELATED"/>
    <property type="match status" value="1"/>
</dbReference>
<reference evidence="5 6" key="1">
    <citation type="submission" date="2018-06" db="EMBL/GenBank/DDBJ databases">
        <title>Genome conservation of Clostridium tetani.</title>
        <authorList>
            <person name="Bruggemann H."/>
            <person name="Popoff M.R."/>
        </authorList>
    </citation>
    <scope>NUCLEOTIDE SEQUENCE [LARGE SCALE GENOMIC DNA]</scope>
    <source>
        <strain evidence="5 6">2017.061</strain>
    </source>
</reference>
<accession>A0A4Q0VG38</accession>
<evidence type="ECO:0000256" key="4">
    <source>
        <dbReference type="SAM" id="Phobius"/>
    </source>
</evidence>
<feature type="transmembrane region" description="Helical" evidence="4">
    <location>
        <begin position="41"/>
        <end position="62"/>
    </location>
</feature>
<dbReference type="AlphaFoldDB" id="A0A4Q0VG38"/>
<organism evidence="5 6">
    <name type="scientific">Clostridium tetani</name>
    <dbReference type="NCBI Taxonomy" id="1513"/>
    <lineage>
        <taxon>Bacteria</taxon>
        <taxon>Bacillati</taxon>
        <taxon>Bacillota</taxon>
        <taxon>Clostridia</taxon>
        <taxon>Eubacteriales</taxon>
        <taxon>Clostridiaceae</taxon>
        <taxon>Clostridium</taxon>
    </lineage>
</organism>
<evidence type="ECO:0000313" key="5">
    <source>
        <dbReference type="EMBL" id="RXI50493.1"/>
    </source>
</evidence>
<comment type="caution">
    <text evidence="5">The sequence shown here is derived from an EMBL/GenBank/DDBJ whole genome shotgun (WGS) entry which is preliminary data.</text>
</comment>
<feature type="transmembrane region" description="Helical" evidence="4">
    <location>
        <begin position="99"/>
        <end position="120"/>
    </location>
</feature>
<dbReference type="Proteomes" id="UP000290921">
    <property type="component" value="Unassembled WGS sequence"/>
</dbReference>
<feature type="transmembrane region" description="Helical" evidence="4">
    <location>
        <begin position="68"/>
        <end position="87"/>
    </location>
</feature>
<gene>
    <name evidence="5" type="ORF">DP130_00540</name>
</gene>
<sequence length="149" mass="16606">MLYFYIFDKVNDCIAVLVEVGSYSVLPRAIGTKDDNIVNEILGNLILFILVSSVTVTILGCFFTENLLMFSVAMVQLIYLIQQTTLYKIVSIYGRDEKVVLRGGALKILIFTFIPIWGIGQSLQPIMGMNFGAKNSIKEGLESKIQSLL</sequence>
<dbReference type="EMBL" id="QMAP01000001">
    <property type="protein sequence ID" value="RXI50493.1"/>
    <property type="molecule type" value="Genomic_DNA"/>
</dbReference>